<proteinExistence type="predicted"/>
<dbReference type="InterPro" id="IPR035994">
    <property type="entry name" value="Nucleoside_phosphorylase_sf"/>
</dbReference>
<dbReference type="SUPFAM" id="SSF53167">
    <property type="entry name" value="Purine and uridine phosphorylases"/>
    <property type="match status" value="1"/>
</dbReference>
<reference evidence="3" key="1">
    <citation type="journal article" date="2018" name="Nat. Microbiol.">
        <title>Leveraging single-cell genomics to expand the fungal tree of life.</title>
        <authorList>
            <person name="Ahrendt S.R."/>
            <person name="Quandt C.A."/>
            <person name="Ciobanu D."/>
            <person name="Clum A."/>
            <person name="Salamov A."/>
            <person name="Andreopoulos B."/>
            <person name="Cheng J.F."/>
            <person name="Woyke T."/>
            <person name="Pelin A."/>
            <person name="Henrissat B."/>
            <person name="Reynolds N.K."/>
            <person name="Benny G.L."/>
            <person name="Smith M.E."/>
            <person name="James T.Y."/>
            <person name="Grigoriev I.V."/>
        </authorList>
    </citation>
    <scope>NUCLEOTIDE SEQUENCE [LARGE SCALE GENOMIC DNA]</scope>
</reference>
<sequence length="300" mass="32039">AQRIITVGDPSRANLLASFLDGNGHTAFSHVSKRGFVTITGTYRGIPVSIIAIGMGYPMVDMMVREIRASTTKPLLIVRFGSCGAIGSGARVGQMMVASKGAVLVRRNVDYFGEKYYGDEATGQDETDPHAGEVGPYLVSKVCPADAELSEAVSRSDPHFVDLNASFIPHLTRLHPEIESLEMETFQLLHIAKCSRSAIGPVDTVGAASARSKPVVRAAACAMVFADRLGGQFISGEEVKRLESLAGKAVLDAIVKCHVDEVPPHTPLQVTASTSSFRYGQARPDISCACAYLYQPRALG</sequence>
<dbReference type="GO" id="GO:0006218">
    <property type="term" value="P:uridine catabolic process"/>
    <property type="evidence" value="ECO:0007669"/>
    <property type="project" value="TreeGrafter"/>
</dbReference>
<dbReference type="Proteomes" id="UP000269721">
    <property type="component" value="Unassembled WGS sequence"/>
</dbReference>
<dbReference type="PANTHER" id="PTHR43691">
    <property type="entry name" value="URIDINE PHOSPHORYLASE"/>
    <property type="match status" value="1"/>
</dbReference>
<keyword evidence="3" id="KW-1185">Reference proteome</keyword>
<evidence type="ECO:0000313" key="3">
    <source>
        <dbReference type="Proteomes" id="UP000269721"/>
    </source>
</evidence>
<name>A0A4P9W2N3_9FUNG</name>
<dbReference type="GO" id="GO:0005829">
    <property type="term" value="C:cytosol"/>
    <property type="evidence" value="ECO:0007669"/>
    <property type="project" value="TreeGrafter"/>
</dbReference>
<feature type="domain" description="Nucleoside phosphorylase" evidence="1">
    <location>
        <begin position="3"/>
        <end position="155"/>
    </location>
</feature>
<evidence type="ECO:0000259" key="1">
    <source>
        <dbReference type="Pfam" id="PF01048"/>
    </source>
</evidence>
<evidence type="ECO:0000313" key="2">
    <source>
        <dbReference type="EMBL" id="RKO84860.1"/>
    </source>
</evidence>
<accession>A0A4P9W2N3</accession>
<dbReference type="PANTHER" id="PTHR43691:SF14">
    <property type="entry name" value="URIDINE PHOSPHORYLASE"/>
    <property type="match status" value="1"/>
</dbReference>
<dbReference type="GO" id="GO:0004850">
    <property type="term" value="F:uridine phosphorylase activity"/>
    <property type="evidence" value="ECO:0007669"/>
    <property type="project" value="TreeGrafter"/>
</dbReference>
<dbReference type="Gene3D" id="3.40.50.1580">
    <property type="entry name" value="Nucleoside phosphorylase domain"/>
    <property type="match status" value="1"/>
</dbReference>
<dbReference type="AlphaFoldDB" id="A0A4P9W2N3"/>
<dbReference type="EMBL" id="KZ999657">
    <property type="protein sequence ID" value="RKO84860.1"/>
    <property type="molecule type" value="Genomic_DNA"/>
</dbReference>
<organism evidence="2 3">
    <name type="scientific">Blyttiomyces helicus</name>
    <dbReference type="NCBI Taxonomy" id="388810"/>
    <lineage>
        <taxon>Eukaryota</taxon>
        <taxon>Fungi</taxon>
        <taxon>Fungi incertae sedis</taxon>
        <taxon>Chytridiomycota</taxon>
        <taxon>Chytridiomycota incertae sedis</taxon>
        <taxon>Chytridiomycetes</taxon>
        <taxon>Chytridiomycetes incertae sedis</taxon>
        <taxon>Blyttiomyces</taxon>
    </lineage>
</organism>
<gene>
    <name evidence="2" type="ORF">BDK51DRAFT_47111</name>
</gene>
<dbReference type="OrthoDB" id="416752at2759"/>
<dbReference type="InterPro" id="IPR000845">
    <property type="entry name" value="Nucleoside_phosphorylase_d"/>
</dbReference>
<protein>
    <submittedName>
        <fullName evidence="2">Nucleoside phosphorylase domain-containing protein</fullName>
    </submittedName>
</protein>
<dbReference type="CDD" id="cd17769">
    <property type="entry name" value="NP_TgUP-like"/>
    <property type="match status" value="1"/>
</dbReference>
<feature type="non-terminal residue" evidence="2">
    <location>
        <position position="1"/>
    </location>
</feature>
<dbReference type="Pfam" id="PF01048">
    <property type="entry name" value="PNP_UDP_1"/>
    <property type="match status" value="1"/>
</dbReference>